<reference evidence="1" key="1">
    <citation type="submission" date="2012-05" db="EMBL/GenBank/DDBJ databases">
        <authorList>
            <person name="Krishnakumar V."/>
            <person name="Cheung F."/>
            <person name="Xiao Y."/>
            <person name="Chan A."/>
            <person name="Moskal W.A."/>
            <person name="Town C.D."/>
        </authorList>
    </citation>
    <scope>NUCLEOTIDE SEQUENCE</scope>
</reference>
<protein>
    <submittedName>
        <fullName evidence="1">Uncharacterized protein</fullName>
    </submittedName>
</protein>
<sequence length="109" mass="11803">MRAPCKVHLRLHLLLLVSDKLLLRRREQLQESAVVEEGGILQDEAVSEARASGAAEGSLVVDGDMAGVNLEAKGSSRGDRGVLNGQVRMEVGEVDVVWETAIQQCEHIC</sequence>
<dbReference type="AlphaFoldDB" id="I3SPT5"/>
<accession>I3SPT5</accession>
<evidence type="ECO:0000313" key="1">
    <source>
        <dbReference type="EMBL" id="AFK42277.1"/>
    </source>
</evidence>
<proteinExistence type="evidence at transcript level"/>
<organism evidence="1">
    <name type="scientific">Lotus japonicus</name>
    <name type="common">Lotus corniculatus var. japonicus</name>
    <dbReference type="NCBI Taxonomy" id="34305"/>
    <lineage>
        <taxon>Eukaryota</taxon>
        <taxon>Viridiplantae</taxon>
        <taxon>Streptophyta</taxon>
        <taxon>Embryophyta</taxon>
        <taxon>Tracheophyta</taxon>
        <taxon>Spermatophyta</taxon>
        <taxon>Magnoliopsida</taxon>
        <taxon>eudicotyledons</taxon>
        <taxon>Gunneridae</taxon>
        <taxon>Pentapetalae</taxon>
        <taxon>rosids</taxon>
        <taxon>fabids</taxon>
        <taxon>Fabales</taxon>
        <taxon>Fabaceae</taxon>
        <taxon>Papilionoideae</taxon>
        <taxon>50 kb inversion clade</taxon>
        <taxon>NPAAA clade</taxon>
        <taxon>Hologalegina</taxon>
        <taxon>robinioid clade</taxon>
        <taxon>Loteae</taxon>
        <taxon>Lotus</taxon>
    </lineage>
</organism>
<name>I3SPT5_LOTJA</name>
<dbReference type="EMBL" id="BT142483">
    <property type="protein sequence ID" value="AFK42277.1"/>
    <property type="molecule type" value="mRNA"/>
</dbReference>